<dbReference type="PROSITE" id="PS00463">
    <property type="entry name" value="ZN2_CY6_FUNGAL_1"/>
    <property type="match status" value="1"/>
</dbReference>
<dbReference type="Pfam" id="PF00172">
    <property type="entry name" value="Zn_clus"/>
    <property type="match status" value="1"/>
</dbReference>
<sequence length="715" mass="82011">MSQSASLRPLLPATESSGSRGSGSPDSSGPGQRQIKRTPTKAACEACRKRKSKCSAERPRCSICIERNTPCEYKTLPTETHLIAQKRLVSTLQSRCDIHEALYDILRTKQEDEAVSILQRIRAGTDIETIVRTIQEGDLLLQLSVRPEFRYRYKFPYQQEMPAYLKNSAWANPYLASTLFEKTYMTNLQEQHLDEVMPKSIRNDNQRMYLLPYHTVAMPDARRISLDVAKWTAVPANNSLLWSLLEIYFLFEYPFHPFFHKDLFLEDMLNGRQRFCTPLLVNAVLAAAWHGYQAVQSRAEHWRPDNLGYRFYAEAQRLLHREQDKAKITSVQAMGIMSITFTSNALDKLSWSLLHKAIEMAQQLGLFSHSPESDPMWQKAAAITSWGVFNWQSLYCYHMFQPPLLNEPPNHDLPDVLQDTAFFGNIHVKYPGSEHKVDISHGHVFRAMSGFRIIMNAVALELYGSGQNGLSLDRLDHFWQAIKDWYRSLPACLEADKIALPNHLKLHMHMHVLVIGLFEPFEKHVQSLLSRGLPDPGKTIAQSKASLETLIRLYYLRHGFESYDPTMMLFISMLAWSCLQDYKQMKENGSPQLDAVRSTLVLCAKGLWDQGENCFLSEVLFRLLKSSLPSKDEVQLLREVADIDEEPDRVSRMIQEVHSAWPFGIFSTAKTSIEEASLSRYIAWCEQVLEDPSQHIGTQTPDQPESHHLWVGYNN</sequence>
<dbReference type="GeneID" id="70128302"/>
<feature type="region of interest" description="Disordered" evidence="3">
    <location>
        <begin position="1"/>
        <end position="40"/>
    </location>
</feature>
<keyword evidence="2" id="KW-0539">Nucleus</keyword>
<dbReference type="CDD" id="cd00067">
    <property type="entry name" value="GAL4"/>
    <property type="match status" value="1"/>
</dbReference>
<name>A0A9P8ZYS3_9PEZI</name>
<dbReference type="GO" id="GO:0000981">
    <property type="term" value="F:DNA-binding transcription factor activity, RNA polymerase II-specific"/>
    <property type="evidence" value="ECO:0007669"/>
    <property type="project" value="InterPro"/>
</dbReference>
<reference evidence="5" key="1">
    <citation type="journal article" date="2021" name="Nat. Commun.">
        <title>Genetic determinants of endophytism in the Arabidopsis root mycobiome.</title>
        <authorList>
            <person name="Mesny F."/>
            <person name="Miyauchi S."/>
            <person name="Thiergart T."/>
            <person name="Pickel B."/>
            <person name="Atanasova L."/>
            <person name="Karlsson M."/>
            <person name="Huettel B."/>
            <person name="Barry K.W."/>
            <person name="Haridas S."/>
            <person name="Chen C."/>
            <person name="Bauer D."/>
            <person name="Andreopoulos W."/>
            <person name="Pangilinan J."/>
            <person name="LaButti K."/>
            <person name="Riley R."/>
            <person name="Lipzen A."/>
            <person name="Clum A."/>
            <person name="Drula E."/>
            <person name="Henrissat B."/>
            <person name="Kohler A."/>
            <person name="Grigoriev I.V."/>
            <person name="Martin F.M."/>
            <person name="Hacquard S."/>
        </authorList>
    </citation>
    <scope>NUCLEOTIDE SEQUENCE</scope>
    <source>
        <strain evidence="5">MPI-SDFR-AT-0073</strain>
    </source>
</reference>
<evidence type="ECO:0000259" key="4">
    <source>
        <dbReference type="PROSITE" id="PS50048"/>
    </source>
</evidence>
<dbReference type="CDD" id="cd12148">
    <property type="entry name" value="fungal_TF_MHR"/>
    <property type="match status" value="1"/>
</dbReference>
<evidence type="ECO:0000256" key="3">
    <source>
        <dbReference type="SAM" id="MobiDB-lite"/>
    </source>
</evidence>
<dbReference type="InterPro" id="IPR007219">
    <property type="entry name" value="XnlR_reg_dom"/>
</dbReference>
<evidence type="ECO:0000256" key="2">
    <source>
        <dbReference type="ARBA" id="ARBA00023242"/>
    </source>
</evidence>
<dbReference type="AlphaFoldDB" id="A0A9P8ZYS3"/>
<dbReference type="Gene3D" id="4.10.240.10">
    <property type="entry name" value="Zn(2)-C6 fungal-type DNA-binding domain"/>
    <property type="match status" value="1"/>
</dbReference>
<protein>
    <recommendedName>
        <fullName evidence="4">Zn(2)-C6 fungal-type domain-containing protein</fullName>
    </recommendedName>
</protein>
<dbReference type="PANTHER" id="PTHR47256">
    <property type="entry name" value="ZN(II)2CYS6 TRANSCRIPTION FACTOR (EUROFUNG)-RELATED"/>
    <property type="match status" value="1"/>
</dbReference>
<evidence type="ECO:0000313" key="5">
    <source>
        <dbReference type="EMBL" id="KAH6656372.1"/>
    </source>
</evidence>
<dbReference type="SMART" id="SM00066">
    <property type="entry name" value="GAL4"/>
    <property type="match status" value="1"/>
</dbReference>
<dbReference type="SUPFAM" id="SSF57701">
    <property type="entry name" value="Zn2/Cys6 DNA-binding domain"/>
    <property type="match status" value="1"/>
</dbReference>
<feature type="compositionally biased region" description="Low complexity" evidence="3">
    <location>
        <begin position="16"/>
        <end position="33"/>
    </location>
</feature>
<dbReference type="Pfam" id="PF04082">
    <property type="entry name" value="Fungal_trans"/>
    <property type="match status" value="1"/>
</dbReference>
<dbReference type="InterPro" id="IPR053187">
    <property type="entry name" value="Notoamide_regulator"/>
</dbReference>
<accession>A0A9P8ZYS3</accession>
<feature type="region of interest" description="Disordered" evidence="3">
    <location>
        <begin position="694"/>
        <end position="715"/>
    </location>
</feature>
<dbReference type="PROSITE" id="PS50048">
    <property type="entry name" value="ZN2_CY6_FUNGAL_2"/>
    <property type="match status" value="1"/>
</dbReference>
<keyword evidence="1" id="KW-0479">Metal-binding</keyword>
<evidence type="ECO:0000256" key="1">
    <source>
        <dbReference type="ARBA" id="ARBA00022723"/>
    </source>
</evidence>
<dbReference type="Proteomes" id="UP000758603">
    <property type="component" value="Unassembled WGS sequence"/>
</dbReference>
<dbReference type="InterPro" id="IPR036864">
    <property type="entry name" value="Zn2-C6_fun-type_DNA-bd_sf"/>
</dbReference>
<dbReference type="GO" id="GO:0008270">
    <property type="term" value="F:zinc ion binding"/>
    <property type="evidence" value="ECO:0007669"/>
    <property type="project" value="InterPro"/>
</dbReference>
<dbReference type="PANTHER" id="PTHR47256:SF1">
    <property type="entry name" value="ZN(II)2CYS6 TRANSCRIPTION FACTOR (EUROFUNG)"/>
    <property type="match status" value="1"/>
</dbReference>
<dbReference type="EMBL" id="JAGPXC010000002">
    <property type="protein sequence ID" value="KAH6656372.1"/>
    <property type="molecule type" value="Genomic_DNA"/>
</dbReference>
<dbReference type="GO" id="GO:0003677">
    <property type="term" value="F:DNA binding"/>
    <property type="evidence" value="ECO:0007669"/>
    <property type="project" value="InterPro"/>
</dbReference>
<dbReference type="OrthoDB" id="426882at2759"/>
<feature type="domain" description="Zn(2)-C6 fungal-type" evidence="4">
    <location>
        <begin position="43"/>
        <end position="73"/>
    </location>
</feature>
<proteinExistence type="predicted"/>
<comment type="caution">
    <text evidence="5">The sequence shown here is derived from an EMBL/GenBank/DDBJ whole genome shotgun (WGS) entry which is preliminary data.</text>
</comment>
<dbReference type="GO" id="GO:0006351">
    <property type="term" value="P:DNA-templated transcription"/>
    <property type="evidence" value="ECO:0007669"/>
    <property type="project" value="InterPro"/>
</dbReference>
<dbReference type="InterPro" id="IPR001138">
    <property type="entry name" value="Zn2Cys6_DnaBD"/>
</dbReference>
<keyword evidence="6" id="KW-1185">Reference proteome</keyword>
<organism evidence="5 6">
    <name type="scientific">Truncatella angustata</name>
    <dbReference type="NCBI Taxonomy" id="152316"/>
    <lineage>
        <taxon>Eukaryota</taxon>
        <taxon>Fungi</taxon>
        <taxon>Dikarya</taxon>
        <taxon>Ascomycota</taxon>
        <taxon>Pezizomycotina</taxon>
        <taxon>Sordariomycetes</taxon>
        <taxon>Xylariomycetidae</taxon>
        <taxon>Amphisphaeriales</taxon>
        <taxon>Sporocadaceae</taxon>
        <taxon>Truncatella</taxon>
    </lineage>
</organism>
<gene>
    <name evidence="5" type="ORF">BKA67DRAFT_531644</name>
</gene>
<dbReference type="RefSeq" id="XP_045960606.1">
    <property type="nucleotide sequence ID" value="XM_046099410.1"/>
</dbReference>
<evidence type="ECO:0000313" key="6">
    <source>
        <dbReference type="Proteomes" id="UP000758603"/>
    </source>
</evidence>